<evidence type="ECO:0000259" key="5">
    <source>
        <dbReference type="SMART" id="SM00062"/>
    </source>
</evidence>
<dbReference type="PANTHER" id="PTHR30024:SF47">
    <property type="entry name" value="TAURINE-BINDING PERIPLASMIC PROTEIN"/>
    <property type="match status" value="1"/>
</dbReference>
<dbReference type="Gene3D" id="3.40.190.10">
    <property type="entry name" value="Periplasmic binding protein-like II"/>
    <property type="match status" value="2"/>
</dbReference>
<evidence type="ECO:0000313" key="7">
    <source>
        <dbReference type="Proteomes" id="UP000805614"/>
    </source>
</evidence>
<feature type="chain" id="PRO_5046227242" evidence="4">
    <location>
        <begin position="24"/>
        <end position="334"/>
    </location>
</feature>
<evidence type="ECO:0000256" key="1">
    <source>
        <dbReference type="ARBA" id="ARBA00004418"/>
    </source>
</evidence>
<dbReference type="PANTHER" id="PTHR30024">
    <property type="entry name" value="ALIPHATIC SULFONATES-BINDING PROTEIN-RELATED"/>
    <property type="match status" value="1"/>
</dbReference>
<organism evidence="6 7">
    <name type="scientific">Actinomadura alba</name>
    <dbReference type="NCBI Taxonomy" id="406431"/>
    <lineage>
        <taxon>Bacteria</taxon>
        <taxon>Bacillati</taxon>
        <taxon>Actinomycetota</taxon>
        <taxon>Actinomycetes</taxon>
        <taxon>Streptosporangiales</taxon>
        <taxon>Thermomonosporaceae</taxon>
        <taxon>Actinomadura</taxon>
    </lineage>
</organism>
<sequence>MRRSVLLLVMLLACVGCGGGIQAGGDEGGGTVDVAHVASPLFTPLYVAEAKGYFEAEGIKVKLHPVGSGQDAVPLASSGKIDVIVAGFAAGFFSALDSGLDLRVVGSMSVSDGNSEDPPSALEVASKLVDRGDVRTPADLKGRRIAVAGGPGGSGAYLLDLVLREAGISIKDVTLTNITNADMPAALSSGSVDAALTSAPFTEAIEKAGTGKALAVPPAGSSSTGVIYSEKFAKTGQAQAFFNALARAAKELQGDARSAPENIDPVAKVMKVESSVIMNLPTFTWRPDLAPLPDQLEAMQRTWLDAKQLTYGDPIPTSEFTDTKFSENAKKASN</sequence>
<dbReference type="SUPFAM" id="SSF53850">
    <property type="entry name" value="Periplasmic binding protein-like II"/>
    <property type="match status" value="1"/>
</dbReference>
<protein>
    <submittedName>
        <fullName evidence="6">ABC transporter substrate-binding protein</fullName>
    </submittedName>
</protein>
<keyword evidence="3 4" id="KW-0732">Signal</keyword>
<comment type="subcellular location">
    <subcellularLocation>
        <location evidence="1">Periplasm</location>
    </subcellularLocation>
</comment>
<feature type="signal peptide" evidence="4">
    <location>
        <begin position="1"/>
        <end position="23"/>
    </location>
</feature>
<dbReference type="SMART" id="SM00062">
    <property type="entry name" value="PBPb"/>
    <property type="match status" value="1"/>
</dbReference>
<dbReference type="Pfam" id="PF09084">
    <property type="entry name" value="NMT1"/>
    <property type="match status" value="1"/>
</dbReference>
<reference evidence="6 7" key="1">
    <citation type="submission" date="2020-06" db="EMBL/GenBank/DDBJ databases">
        <title>Actinomadura xiongansis sp. nov., isolated from soil of Baiyangdian.</title>
        <authorList>
            <person name="Zhang X."/>
        </authorList>
    </citation>
    <scope>NUCLEOTIDE SEQUENCE [LARGE SCALE GENOMIC DNA]</scope>
    <source>
        <strain evidence="6 7">HBUM206468</strain>
    </source>
</reference>
<dbReference type="InterPro" id="IPR001638">
    <property type="entry name" value="Solute-binding_3/MltF_N"/>
</dbReference>
<comment type="similarity">
    <text evidence="2">Belongs to the bacterial solute-binding protein SsuA/TauA family.</text>
</comment>
<gene>
    <name evidence="6" type="ORF">HKK74_09850</name>
</gene>
<name>A0ABR7LLR5_9ACTN</name>
<feature type="domain" description="Solute-binding protein family 3/N-terminal" evidence="5">
    <location>
        <begin position="31"/>
        <end position="260"/>
    </location>
</feature>
<dbReference type="EMBL" id="JABVEC010000005">
    <property type="protein sequence ID" value="MBC6465797.1"/>
    <property type="molecule type" value="Genomic_DNA"/>
</dbReference>
<keyword evidence="7" id="KW-1185">Reference proteome</keyword>
<evidence type="ECO:0000313" key="6">
    <source>
        <dbReference type="EMBL" id="MBC6465797.1"/>
    </source>
</evidence>
<evidence type="ECO:0000256" key="2">
    <source>
        <dbReference type="ARBA" id="ARBA00010742"/>
    </source>
</evidence>
<comment type="caution">
    <text evidence="6">The sequence shown here is derived from an EMBL/GenBank/DDBJ whole genome shotgun (WGS) entry which is preliminary data.</text>
</comment>
<dbReference type="CDD" id="cd01008">
    <property type="entry name" value="PBP2_NrtA_SsuA_CpmA_like"/>
    <property type="match status" value="1"/>
</dbReference>
<accession>A0ABR7LLR5</accession>
<evidence type="ECO:0000256" key="4">
    <source>
        <dbReference type="SAM" id="SignalP"/>
    </source>
</evidence>
<dbReference type="InterPro" id="IPR015168">
    <property type="entry name" value="SsuA/THI5"/>
</dbReference>
<proteinExistence type="inferred from homology"/>
<dbReference type="RefSeq" id="WP_187242796.1">
    <property type="nucleotide sequence ID" value="NZ_BAAAOK010000006.1"/>
</dbReference>
<evidence type="ECO:0000256" key="3">
    <source>
        <dbReference type="ARBA" id="ARBA00022729"/>
    </source>
</evidence>
<dbReference type="Proteomes" id="UP000805614">
    <property type="component" value="Unassembled WGS sequence"/>
</dbReference>